<dbReference type="PATRIC" id="fig|1354255.3.peg.1104"/>
<evidence type="ECO:0000313" key="1">
    <source>
        <dbReference type="EMBL" id="OAT19761.1"/>
    </source>
</evidence>
<keyword evidence="2" id="KW-1185">Reference proteome</keyword>
<sequence length="40" mass="4600">MKIMDIMLTNKLFRTLVTLQAPSFCASFSLSGEQHWRNAL</sequence>
<accession>A0A1B7HVS8</accession>
<organism evidence="1 2">
    <name type="scientific">Buttiauxella noackiae ATCC 51607</name>
    <dbReference type="NCBI Taxonomy" id="1354255"/>
    <lineage>
        <taxon>Bacteria</taxon>
        <taxon>Pseudomonadati</taxon>
        <taxon>Pseudomonadota</taxon>
        <taxon>Gammaproteobacteria</taxon>
        <taxon>Enterobacterales</taxon>
        <taxon>Enterobacteriaceae</taxon>
        <taxon>Buttiauxella</taxon>
    </lineage>
</organism>
<gene>
    <name evidence="1" type="ORF">M979_1073</name>
</gene>
<comment type="caution">
    <text evidence="1">The sequence shown here is derived from an EMBL/GenBank/DDBJ whole genome shotgun (WGS) entry which is preliminary data.</text>
</comment>
<reference evidence="1 2" key="1">
    <citation type="submission" date="2016-04" db="EMBL/GenBank/DDBJ databases">
        <title>ATOL: Assembling a taxonomically balanced genome-scale reconstruction of the evolutionary history of the Enterobacteriaceae.</title>
        <authorList>
            <person name="Plunkett G.III."/>
            <person name="Neeno-Eckwall E.C."/>
            <person name="Glasner J.D."/>
            <person name="Perna N.T."/>
        </authorList>
    </citation>
    <scope>NUCLEOTIDE SEQUENCE [LARGE SCALE GENOMIC DNA]</scope>
    <source>
        <strain evidence="1 2">ATCC 51607</strain>
    </source>
</reference>
<dbReference type="AlphaFoldDB" id="A0A1B7HVS8"/>
<dbReference type="Pfam" id="PF23502">
    <property type="entry name" value="YdgV"/>
    <property type="match status" value="1"/>
</dbReference>
<proteinExistence type="predicted"/>
<protein>
    <submittedName>
        <fullName evidence="1">Uncharacterized protein</fullName>
    </submittedName>
</protein>
<dbReference type="EMBL" id="LXEO01000014">
    <property type="protein sequence ID" value="OAT19761.1"/>
    <property type="molecule type" value="Genomic_DNA"/>
</dbReference>
<dbReference type="InterPro" id="IPR057002">
    <property type="entry name" value="YdgV"/>
</dbReference>
<evidence type="ECO:0000313" key="2">
    <source>
        <dbReference type="Proteomes" id="UP000078286"/>
    </source>
</evidence>
<name>A0A1B7HVS8_9ENTR</name>
<dbReference type="Proteomes" id="UP000078286">
    <property type="component" value="Unassembled WGS sequence"/>
</dbReference>